<sequence>MGSSQSIVTALQTVLKQRDLKIAPRTLQNFVKEVDRMAPWYACSWSLTVASWNKLGRDLDKKHMEGDLRLGTKAIWKLIKNCLEDEACRPAVVESQETLKEVQDSMSKTERDERLGAQKRKDMSKKKGPPQDTKKGGEKKGDDQSHPGKFKRNKDSKPSLYSTVKLEALELSNSDSEILDTSKEAELEEEAARYKEDRYHPGRYRLPKVKANMRPRPVNPAGVLPSAPPLYESQQKFGTDSFLPLEERRKLQMAFPVFDRGKGRACSPTLLGGLGCLGKASYPKSR</sequence>
<reference evidence="3" key="1">
    <citation type="journal article" date="2018" name="Biotechnol. Bioeng.">
        <title>A reference genome of the Chinese hamster based on a hybrid assembly strategy.</title>
        <authorList>
            <person name="Rupp O."/>
            <person name="MacDonald M.L."/>
            <person name="Li S."/>
            <person name="Dhiman H."/>
            <person name="Polson S."/>
            <person name="Griep S."/>
            <person name="Heffner K."/>
            <person name="Hernandez I."/>
            <person name="Brinkrolf K."/>
            <person name="Jadhav V."/>
            <person name="Samoudi M."/>
            <person name="Hao H."/>
            <person name="Kingham B."/>
            <person name="Goesmann A."/>
            <person name="Betenbaugh M.J."/>
            <person name="Lewis N.E."/>
            <person name="Borth N."/>
            <person name="Lee K.H."/>
        </authorList>
    </citation>
    <scope>NUCLEOTIDE SEQUENCE [LARGE SCALE GENOMIC DNA]</scope>
    <source>
        <strain evidence="3">17A/GY</strain>
    </source>
</reference>
<proteinExistence type="predicted"/>
<evidence type="ECO:0000259" key="2">
    <source>
        <dbReference type="Pfam" id="PF02337"/>
    </source>
</evidence>
<feature type="region of interest" description="Disordered" evidence="1">
    <location>
        <begin position="97"/>
        <end position="158"/>
    </location>
</feature>
<feature type="compositionally biased region" description="Basic and acidic residues" evidence="1">
    <location>
        <begin position="132"/>
        <end position="146"/>
    </location>
</feature>
<evidence type="ECO:0000313" key="3">
    <source>
        <dbReference type="Proteomes" id="UP001108280"/>
    </source>
</evidence>
<name>A0A9J7K2V5_CRIGR</name>
<dbReference type="Pfam" id="PF02337">
    <property type="entry name" value="Gag_p10"/>
    <property type="match status" value="1"/>
</dbReference>
<evidence type="ECO:0000256" key="1">
    <source>
        <dbReference type="SAM" id="MobiDB-lite"/>
    </source>
</evidence>
<feature type="domain" description="Beta-retroviral matrix protein" evidence="2">
    <location>
        <begin position="5"/>
        <end position="84"/>
    </location>
</feature>
<accession>A0A9J7K2V5</accession>
<dbReference type="GO" id="GO:0005198">
    <property type="term" value="F:structural molecule activity"/>
    <property type="evidence" value="ECO:0007669"/>
    <property type="project" value="InterPro"/>
</dbReference>
<keyword evidence="3" id="KW-1185">Reference proteome</keyword>
<feature type="compositionally biased region" description="Basic and acidic residues" evidence="1">
    <location>
        <begin position="97"/>
        <end position="121"/>
    </location>
</feature>
<evidence type="ECO:0000313" key="4">
    <source>
        <dbReference type="RefSeq" id="XP_027288878.1"/>
    </source>
</evidence>
<dbReference type="Proteomes" id="UP001108280">
    <property type="component" value="Chromosome X"/>
</dbReference>
<dbReference type="PANTHER" id="PTHR40389">
    <property type="entry name" value="ENDOGENOUS RETROVIRUS GROUP K MEMBER 24 GAG POLYPROTEIN-RELATED"/>
    <property type="match status" value="1"/>
</dbReference>
<reference evidence="3" key="2">
    <citation type="journal article" date="2020" name="Biotechnol. Bioeng.">
        <title>Chromosome-scale scaffolds for the Chinese hamster reference genome assembly to facilitate the study of the CHO epigenome.</title>
        <authorList>
            <person name="Hilliard W."/>
            <person name="MacDonald M."/>
            <person name="Lee K.H."/>
        </authorList>
    </citation>
    <scope>NUCLEOTIDE SEQUENCE [LARGE SCALE GENOMIC DNA]</scope>
    <source>
        <strain evidence="3">17A/GY</strain>
    </source>
</reference>
<dbReference type="InterPro" id="IPR010999">
    <property type="entry name" value="Retrovr_matrix"/>
</dbReference>
<dbReference type="KEGG" id="cge:107980247"/>
<dbReference type="PANTHER" id="PTHR40389:SF3">
    <property type="entry name" value="IGE-BINDING PROTEIN"/>
    <property type="match status" value="1"/>
</dbReference>
<dbReference type="AlphaFoldDB" id="A0A9J7K2V5"/>
<dbReference type="InterPro" id="IPR038124">
    <property type="entry name" value="B_retro_matrix_sf"/>
</dbReference>
<dbReference type="InterPro" id="IPR003322">
    <property type="entry name" value="B_retro_matrix"/>
</dbReference>
<dbReference type="SUPFAM" id="SSF47836">
    <property type="entry name" value="Retroviral matrix proteins"/>
    <property type="match status" value="1"/>
</dbReference>
<dbReference type="InterPro" id="IPR050195">
    <property type="entry name" value="Primate_lentivir_Gag_pol-like"/>
</dbReference>
<dbReference type="GeneID" id="107980247"/>
<dbReference type="Gene3D" id="1.10.150.490">
    <property type="entry name" value="Retroviral GAG p10 protein"/>
    <property type="match status" value="1"/>
</dbReference>
<dbReference type="RefSeq" id="XP_027288878.1">
    <property type="nucleotide sequence ID" value="XM_027433077.2"/>
</dbReference>
<organism evidence="3 4">
    <name type="scientific">Cricetulus griseus</name>
    <name type="common">Chinese hamster</name>
    <name type="synonym">Cricetulus barabensis griseus</name>
    <dbReference type="NCBI Taxonomy" id="10029"/>
    <lineage>
        <taxon>Eukaryota</taxon>
        <taxon>Metazoa</taxon>
        <taxon>Chordata</taxon>
        <taxon>Craniata</taxon>
        <taxon>Vertebrata</taxon>
        <taxon>Euteleostomi</taxon>
        <taxon>Mammalia</taxon>
        <taxon>Eutheria</taxon>
        <taxon>Euarchontoglires</taxon>
        <taxon>Glires</taxon>
        <taxon>Rodentia</taxon>
        <taxon>Myomorpha</taxon>
        <taxon>Muroidea</taxon>
        <taxon>Cricetidae</taxon>
        <taxon>Cricetinae</taxon>
        <taxon>Cricetulus</taxon>
    </lineage>
</organism>
<gene>
    <name evidence="4" type="primary">LOC107980247</name>
</gene>
<protein>
    <submittedName>
        <fullName evidence="4">IgE-binding protein-like</fullName>
    </submittedName>
</protein>
<reference evidence="4" key="3">
    <citation type="submission" date="2025-08" db="UniProtKB">
        <authorList>
            <consortium name="RefSeq"/>
        </authorList>
    </citation>
    <scope>IDENTIFICATION</scope>
    <source>
        <strain evidence="4">17A/GY</strain>
        <tissue evidence="4">Liver</tissue>
    </source>
</reference>
<dbReference type="OrthoDB" id="9639865at2759"/>
<feature type="region of interest" description="Disordered" evidence="1">
    <location>
        <begin position="205"/>
        <end position="231"/>
    </location>
</feature>